<dbReference type="AlphaFoldDB" id="A0A127M9Y5"/>
<organism evidence="1 2">
    <name type="scientific">Zhongshania aliphaticivorans</name>
    <dbReference type="NCBI Taxonomy" id="1470434"/>
    <lineage>
        <taxon>Bacteria</taxon>
        <taxon>Pseudomonadati</taxon>
        <taxon>Pseudomonadota</taxon>
        <taxon>Gammaproteobacteria</taxon>
        <taxon>Cellvibrionales</taxon>
        <taxon>Spongiibacteraceae</taxon>
        <taxon>Zhongshania</taxon>
    </lineage>
</organism>
<dbReference type="EMBL" id="CP014544">
    <property type="protein sequence ID" value="AMO70063.1"/>
    <property type="molecule type" value="Genomic_DNA"/>
</dbReference>
<reference evidence="1 2" key="1">
    <citation type="submission" date="2015-12" db="EMBL/GenBank/DDBJ databases">
        <authorList>
            <person name="Shamseldin A."/>
            <person name="Moawad H."/>
            <person name="Abd El-Rahim W.M."/>
            <person name="Sadowsky M.J."/>
        </authorList>
    </citation>
    <scope>NUCLEOTIDE SEQUENCE [LARGE SCALE GENOMIC DNA]</scope>
    <source>
        <strain evidence="1 2">SM2</strain>
    </source>
</reference>
<sequence>MYCHQALHNDIQKFAKDRDISKSAAIKLLVERSLNTQNTAPTESLDHIHSSLDALLHCASFTRVLITEIVNNDGLHLDQADVRERVNKLIERYVST</sequence>
<gene>
    <name evidence="1" type="ORF">AZF00_17920</name>
</gene>
<dbReference type="KEGG" id="zal:AZF00_17920"/>
<evidence type="ECO:0000313" key="1">
    <source>
        <dbReference type="EMBL" id="AMO70063.1"/>
    </source>
</evidence>
<evidence type="ECO:0000313" key="2">
    <source>
        <dbReference type="Proteomes" id="UP000074119"/>
    </source>
</evidence>
<dbReference type="STRING" id="1470434.AZF00_17920"/>
<protein>
    <submittedName>
        <fullName evidence="1">Uncharacterized protein</fullName>
    </submittedName>
</protein>
<dbReference type="Proteomes" id="UP000074119">
    <property type="component" value="Chromosome"/>
</dbReference>
<proteinExistence type="predicted"/>
<accession>A0A127M9Y5</accession>
<name>A0A127M9Y5_9GAMM</name>